<dbReference type="InterPro" id="IPR013762">
    <property type="entry name" value="Integrase-like_cat_sf"/>
</dbReference>
<dbReference type="PROSITE" id="PS51898">
    <property type="entry name" value="TYR_RECOMBINASE"/>
    <property type="match status" value="1"/>
</dbReference>
<comment type="caution">
    <text evidence="4">The sequence shown here is derived from an EMBL/GenBank/DDBJ whole genome shotgun (WGS) entry which is preliminary data.</text>
</comment>
<dbReference type="InterPro" id="IPR011010">
    <property type="entry name" value="DNA_brk_join_enz"/>
</dbReference>
<dbReference type="AlphaFoldDB" id="A3KA33"/>
<gene>
    <name evidence="4" type="ORF">SSE37_25248</name>
</gene>
<evidence type="ECO:0000313" key="5">
    <source>
        <dbReference type="Proteomes" id="UP000005713"/>
    </source>
</evidence>
<keyword evidence="5" id="KW-1185">Reference proteome</keyword>
<dbReference type="CDD" id="cd00796">
    <property type="entry name" value="INT_Rci_Hp1_C"/>
    <property type="match status" value="1"/>
</dbReference>
<dbReference type="InterPro" id="IPR050090">
    <property type="entry name" value="Tyrosine_recombinase_XerCD"/>
</dbReference>
<feature type="domain" description="Tyr recombinase" evidence="3">
    <location>
        <begin position="11"/>
        <end position="181"/>
    </location>
</feature>
<dbReference type="GO" id="GO:0003677">
    <property type="term" value="F:DNA binding"/>
    <property type="evidence" value="ECO:0007669"/>
    <property type="project" value="InterPro"/>
</dbReference>
<protein>
    <submittedName>
        <fullName evidence="4">Integrase</fullName>
    </submittedName>
</protein>
<dbReference type="GO" id="GO:0015074">
    <property type="term" value="P:DNA integration"/>
    <property type="evidence" value="ECO:0007669"/>
    <property type="project" value="UniProtKB-KW"/>
</dbReference>
<dbReference type="GO" id="GO:0006310">
    <property type="term" value="P:DNA recombination"/>
    <property type="evidence" value="ECO:0007669"/>
    <property type="project" value="UniProtKB-KW"/>
</dbReference>
<evidence type="ECO:0000256" key="1">
    <source>
        <dbReference type="ARBA" id="ARBA00022908"/>
    </source>
</evidence>
<dbReference type="eggNOG" id="COG0582">
    <property type="taxonomic scope" value="Bacteria"/>
</dbReference>
<dbReference type="InterPro" id="IPR002104">
    <property type="entry name" value="Integrase_catalytic"/>
</dbReference>
<evidence type="ECO:0000256" key="2">
    <source>
        <dbReference type="ARBA" id="ARBA00023172"/>
    </source>
</evidence>
<dbReference type="PANTHER" id="PTHR30349">
    <property type="entry name" value="PHAGE INTEGRASE-RELATED"/>
    <property type="match status" value="1"/>
</dbReference>
<keyword evidence="1" id="KW-0229">DNA integration</keyword>
<dbReference type="SUPFAM" id="SSF56349">
    <property type="entry name" value="DNA breaking-rejoining enzymes"/>
    <property type="match status" value="1"/>
</dbReference>
<keyword evidence="2" id="KW-0233">DNA recombination</keyword>
<dbReference type="PANTHER" id="PTHR30349:SF94">
    <property type="entry name" value="INTEGRASE_RECOMBINASE HI_1414-RELATED"/>
    <property type="match status" value="1"/>
</dbReference>
<name>A3KA33_SAGS3</name>
<sequence length="181" mass="20524">MRDVVAPKEPPGRERLVTDSELEKLIFVAGEDLTTARARAVHAFRFALETGMRAGEIVGLEGRQVDPGLRVARLERTKNGDRREVPLSTEALRLLRLLPRVSDDAPIFRLTSREIDASFRAVRDRAKISGLTFHDSRHSAVTRLSRKLDVLALARMIGHRDLRMLQRYYNEAATDIAKRLD</sequence>
<dbReference type="Proteomes" id="UP000005713">
    <property type="component" value="Unassembled WGS sequence"/>
</dbReference>
<proteinExistence type="predicted"/>
<reference evidence="4 5" key="1">
    <citation type="submission" date="2006-06" db="EMBL/GenBank/DDBJ databases">
        <authorList>
            <person name="Moran M.A."/>
            <person name="Ferriera S."/>
            <person name="Johnson J."/>
            <person name="Kravitz S."/>
            <person name="Beeson K."/>
            <person name="Sutton G."/>
            <person name="Rogers Y.-H."/>
            <person name="Friedman R."/>
            <person name="Frazier M."/>
            <person name="Venter J.C."/>
        </authorList>
    </citation>
    <scope>NUCLEOTIDE SEQUENCE [LARGE SCALE GENOMIC DNA]</scope>
    <source>
        <strain evidence="4 5">E-37</strain>
    </source>
</reference>
<accession>A3KA33</accession>
<evidence type="ECO:0000313" key="4">
    <source>
        <dbReference type="EMBL" id="EBA05976.1"/>
    </source>
</evidence>
<organism evidence="4 5">
    <name type="scientific">Sagittula stellata (strain ATCC 700073 / DSM 11524 / E-37)</name>
    <dbReference type="NCBI Taxonomy" id="388399"/>
    <lineage>
        <taxon>Bacteria</taxon>
        <taxon>Pseudomonadati</taxon>
        <taxon>Pseudomonadota</taxon>
        <taxon>Alphaproteobacteria</taxon>
        <taxon>Rhodobacterales</taxon>
        <taxon>Roseobacteraceae</taxon>
        <taxon>Sagittula</taxon>
    </lineage>
</organism>
<dbReference type="Pfam" id="PF00589">
    <property type="entry name" value="Phage_integrase"/>
    <property type="match status" value="1"/>
</dbReference>
<dbReference type="EMBL" id="AAYA01000020">
    <property type="protein sequence ID" value="EBA05976.1"/>
    <property type="molecule type" value="Genomic_DNA"/>
</dbReference>
<dbReference type="Gene3D" id="1.10.443.10">
    <property type="entry name" value="Intergrase catalytic core"/>
    <property type="match status" value="1"/>
</dbReference>
<evidence type="ECO:0000259" key="3">
    <source>
        <dbReference type="PROSITE" id="PS51898"/>
    </source>
</evidence>